<dbReference type="Pfam" id="PF01656">
    <property type="entry name" value="CbiA"/>
    <property type="match status" value="1"/>
</dbReference>
<dbReference type="InterPro" id="IPR027417">
    <property type="entry name" value="P-loop_NTPase"/>
</dbReference>
<dbReference type="PIRSF" id="PIRSF009320">
    <property type="entry name" value="Nuc_binding_HP_1000"/>
    <property type="match status" value="1"/>
</dbReference>
<name>A0A1J1LPT9_9CYAN</name>
<dbReference type="PANTHER" id="PTHR13696">
    <property type="entry name" value="P-LOOP CONTAINING NUCLEOSIDE TRIPHOSPHATE HYDROLASE"/>
    <property type="match status" value="1"/>
</dbReference>
<dbReference type="EMBL" id="CZDF01000166">
    <property type="protein sequence ID" value="CUR33932.1"/>
    <property type="molecule type" value="Genomic_DNA"/>
</dbReference>
<organism evidence="2 3">
    <name type="scientific">Planktothrix tepida PCC 9214</name>
    <dbReference type="NCBI Taxonomy" id="671072"/>
    <lineage>
        <taxon>Bacteria</taxon>
        <taxon>Bacillati</taxon>
        <taxon>Cyanobacteriota</taxon>
        <taxon>Cyanophyceae</taxon>
        <taxon>Oscillatoriophycideae</taxon>
        <taxon>Oscillatoriales</taxon>
        <taxon>Microcoleaceae</taxon>
        <taxon>Planktothrix</taxon>
    </lineage>
</organism>
<accession>A0A1J1LPT9</accession>
<reference evidence="3" key="1">
    <citation type="submission" date="2015-10" db="EMBL/GenBank/DDBJ databases">
        <authorList>
            <person name="Regsiter A."/>
            <person name="william w."/>
        </authorList>
    </citation>
    <scope>NUCLEOTIDE SEQUENCE [LARGE SCALE GENOMIC DNA]</scope>
</reference>
<dbReference type="STRING" id="671072.PL921460041"/>
<evidence type="ECO:0000313" key="2">
    <source>
        <dbReference type="EMBL" id="CUR33932.1"/>
    </source>
</evidence>
<dbReference type="PANTHER" id="PTHR13696:SF96">
    <property type="entry name" value="COBQ_COBB_MIND_PARA NUCLEOTIDE BINDING DOMAIN-CONTAINING PROTEIN"/>
    <property type="match status" value="1"/>
</dbReference>
<gene>
    <name evidence="2" type="ORF">PL921460041</name>
</gene>
<sequence length="216" mass="23657">MAVIALINQKGGCGKSTSSVHLAYWLQFKQNYRVLLIDADAQKSSSQWVEGMENPIPCQVIQSPDDLLEQIPELVKDYDYLIVDGPASLAEETRAILFRCDLAVIPVQPTGVDLRSASDAMRLLKQAQSVRGGLPKGLVFLSRAVKNTKLKDEAIALLSQIPDAKFLKPIIHQKQAVADTSGQSLTVWDLPGQAANEAATEYERLFKAILKQLEGA</sequence>
<keyword evidence="3" id="KW-1185">Reference proteome</keyword>
<dbReference type="InterPro" id="IPR050678">
    <property type="entry name" value="DNA_Partitioning_ATPase"/>
</dbReference>
<dbReference type="InterPro" id="IPR002586">
    <property type="entry name" value="CobQ/CobB/MinD/ParA_Nub-bd_dom"/>
</dbReference>
<feature type="domain" description="CobQ/CobB/MinD/ParA nucleotide binding" evidence="1">
    <location>
        <begin position="4"/>
        <end position="184"/>
    </location>
</feature>
<dbReference type="RefSeq" id="WP_072716978.1">
    <property type="nucleotide sequence ID" value="NZ_LN889762.1"/>
</dbReference>
<dbReference type="Gene3D" id="3.40.50.300">
    <property type="entry name" value="P-loop containing nucleotide triphosphate hydrolases"/>
    <property type="match status" value="1"/>
</dbReference>
<evidence type="ECO:0000259" key="1">
    <source>
        <dbReference type="Pfam" id="PF01656"/>
    </source>
</evidence>
<dbReference type="OrthoDB" id="69313at2"/>
<evidence type="ECO:0000313" key="3">
    <source>
        <dbReference type="Proteomes" id="UP000184315"/>
    </source>
</evidence>
<dbReference type="SUPFAM" id="SSF52540">
    <property type="entry name" value="P-loop containing nucleoside triphosphate hydrolases"/>
    <property type="match status" value="1"/>
</dbReference>
<proteinExistence type="predicted"/>
<protein>
    <submittedName>
        <fullName evidence="2">Cobyrinic acid ac-diamide synthase</fullName>
    </submittedName>
</protein>
<dbReference type="CDD" id="cd02042">
    <property type="entry name" value="ParAB_family"/>
    <property type="match status" value="1"/>
</dbReference>
<dbReference type="Proteomes" id="UP000184315">
    <property type="component" value="Unassembled WGS sequence"/>
</dbReference>
<dbReference type="AlphaFoldDB" id="A0A1J1LPT9"/>